<dbReference type="AlphaFoldDB" id="A0A8H3DL17"/>
<name>A0A8H3DL17_9AGAM</name>
<accession>A0A8H3DL17</accession>
<gene>
    <name evidence="2" type="ORF">RDB_LOCUS159671</name>
</gene>
<evidence type="ECO:0000313" key="2">
    <source>
        <dbReference type="EMBL" id="CAE6526090.1"/>
    </source>
</evidence>
<dbReference type="EMBL" id="CAJMXA010003904">
    <property type="protein sequence ID" value="CAE6526090.1"/>
    <property type="molecule type" value="Genomic_DNA"/>
</dbReference>
<organism evidence="2 3">
    <name type="scientific">Rhizoctonia solani</name>
    <dbReference type="NCBI Taxonomy" id="456999"/>
    <lineage>
        <taxon>Eukaryota</taxon>
        <taxon>Fungi</taxon>
        <taxon>Dikarya</taxon>
        <taxon>Basidiomycota</taxon>
        <taxon>Agaricomycotina</taxon>
        <taxon>Agaricomycetes</taxon>
        <taxon>Cantharellales</taxon>
        <taxon>Ceratobasidiaceae</taxon>
        <taxon>Rhizoctonia</taxon>
    </lineage>
</organism>
<sequence length="111" mass="12592">PIIFVFRYAPRDWLQAKEIIPYSPRPSPSPQLKPKRERTFSSDVIDIDDLHTDDENPVATKRSVRLNHPPSALPLTLACIVSLKIPPSVAPRKKQRTVKREAGVKTEVEDD</sequence>
<feature type="region of interest" description="Disordered" evidence="1">
    <location>
        <begin position="21"/>
        <end position="61"/>
    </location>
</feature>
<dbReference type="Proteomes" id="UP000663853">
    <property type="component" value="Unassembled WGS sequence"/>
</dbReference>
<proteinExistence type="predicted"/>
<reference evidence="2" key="1">
    <citation type="submission" date="2021-01" db="EMBL/GenBank/DDBJ databases">
        <authorList>
            <person name="Kaushik A."/>
        </authorList>
    </citation>
    <scope>NUCLEOTIDE SEQUENCE</scope>
    <source>
        <strain evidence="2">AG6-10EEA</strain>
    </source>
</reference>
<feature type="region of interest" description="Disordered" evidence="1">
    <location>
        <begin position="89"/>
        <end position="111"/>
    </location>
</feature>
<feature type="compositionally biased region" description="Basic and acidic residues" evidence="1">
    <location>
        <begin position="98"/>
        <end position="111"/>
    </location>
</feature>
<evidence type="ECO:0000313" key="3">
    <source>
        <dbReference type="Proteomes" id="UP000663853"/>
    </source>
</evidence>
<feature type="non-terminal residue" evidence="2">
    <location>
        <position position="1"/>
    </location>
</feature>
<protein>
    <submittedName>
        <fullName evidence="2">Uncharacterized protein</fullName>
    </submittedName>
</protein>
<comment type="caution">
    <text evidence="2">The sequence shown here is derived from an EMBL/GenBank/DDBJ whole genome shotgun (WGS) entry which is preliminary data.</text>
</comment>
<evidence type="ECO:0000256" key="1">
    <source>
        <dbReference type="SAM" id="MobiDB-lite"/>
    </source>
</evidence>